<sequence>MEELQCALLGFSSASLPLEALQASRSAVGSSGARHSSALLSHLHPSERSLIDETLPLGTMCHKLRSLATDFAIGRTVGLYISAIASAVVHILQSYDQSVKEALTPSSVASLRPMYFDAFSLLIEMIQQQKNTDQLLLIIQSFLSNREIPQNFRVGLGETIW</sequence>
<dbReference type="EMBL" id="HE575319">
    <property type="protein sequence ID" value="CCC90955.1"/>
    <property type="molecule type" value="Genomic_DNA"/>
</dbReference>
<evidence type="ECO:0000313" key="1">
    <source>
        <dbReference type="EMBL" id="CCC90955.1"/>
    </source>
</evidence>
<name>G0UNJ5_TRYCI</name>
<reference evidence="1" key="1">
    <citation type="journal article" date="2012" name="Proc. Natl. Acad. Sci. U.S.A.">
        <title>Antigenic diversity is generated by distinct evolutionary mechanisms in African trypanosome species.</title>
        <authorList>
            <person name="Jackson A.P."/>
            <person name="Berry A."/>
            <person name="Aslett M."/>
            <person name="Allison H.C."/>
            <person name="Burton P."/>
            <person name="Vavrova-Anderson J."/>
            <person name="Brown R."/>
            <person name="Browne H."/>
            <person name="Corton N."/>
            <person name="Hauser H."/>
            <person name="Gamble J."/>
            <person name="Gilderthorp R."/>
            <person name="Marcello L."/>
            <person name="McQuillan J."/>
            <person name="Otto T.D."/>
            <person name="Quail M.A."/>
            <person name="Sanders M.J."/>
            <person name="van Tonder A."/>
            <person name="Ginger M.L."/>
            <person name="Field M.C."/>
            <person name="Barry J.D."/>
            <person name="Hertz-Fowler C."/>
            <person name="Berriman M."/>
        </authorList>
    </citation>
    <scope>NUCLEOTIDE SEQUENCE</scope>
    <source>
        <strain evidence="1">IL3000</strain>
    </source>
</reference>
<feature type="non-terminal residue" evidence="1">
    <location>
        <position position="161"/>
    </location>
</feature>
<dbReference type="VEuPathDB" id="TriTrypDB:TcIL3000_6_1900"/>
<proteinExistence type="predicted"/>
<organism evidence="1">
    <name type="scientific">Trypanosoma congolense (strain IL3000)</name>
    <dbReference type="NCBI Taxonomy" id="1068625"/>
    <lineage>
        <taxon>Eukaryota</taxon>
        <taxon>Discoba</taxon>
        <taxon>Euglenozoa</taxon>
        <taxon>Kinetoplastea</taxon>
        <taxon>Metakinetoplastina</taxon>
        <taxon>Trypanosomatida</taxon>
        <taxon>Trypanosomatidae</taxon>
        <taxon>Trypanosoma</taxon>
        <taxon>Nannomonas</taxon>
    </lineage>
</organism>
<gene>
    <name evidence="1" type="ORF">TCIL3000_6_1900</name>
</gene>
<protein>
    <submittedName>
        <fullName evidence="1">Uncharacterized protein TCIL3000_6_1900</fullName>
    </submittedName>
</protein>
<accession>G0UNJ5</accession>
<dbReference type="AlphaFoldDB" id="G0UNJ5"/>